<protein>
    <submittedName>
        <fullName evidence="1">Uncharacterized protein</fullName>
    </submittedName>
</protein>
<comment type="caution">
    <text evidence="1">The sequence shown here is derived from an EMBL/GenBank/DDBJ whole genome shotgun (WGS) entry which is preliminary data.</text>
</comment>
<gene>
    <name evidence="1" type="ORF">LCGC14_0509370</name>
</gene>
<proteinExistence type="predicted"/>
<accession>A0A0F9UN91</accession>
<sequence>MVDIENILRRSQSATCGVFEKEIVVQSNKVEETKRKLRNKGFRIIGTSESGRKTRKIWFIRPGFNL</sequence>
<dbReference type="AlphaFoldDB" id="A0A0F9UN91"/>
<dbReference type="EMBL" id="LAZR01000616">
    <property type="protein sequence ID" value="KKN62676.1"/>
    <property type="molecule type" value="Genomic_DNA"/>
</dbReference>
<reference evidence="1" key="1">
    <citation type="journal article" date="2015" name="Nature">
        <title>Complex archaea that bridge the gap between prokaryotes and eukaryotes.</title>
        <authorList>
            <person name="Spang A."/>
            <person name="Saw J.H."/>
            <person name="Jorgensen S.L."/>
            <person name="Zaremba-Niedzwiedzka K."/>
            <person name="Martijn J."/>
            <person name="Lind A.E."/>
            <person name="van Eijk R."/>
            <person name="Schleper C."/>
            <person name="Guy L."/>
            <person name="Ettema T.J."/>
        </authorList>
    </citation>
    <scope>NUCLEOTIDE SEQUENCE</scope>
</reference>
<organism evidence="1">
    <name type="scientific">marine sediment metagenome</name>
    <dbReference type="NCBI Taxonomy" id="412755"/>
    <lineage>
        <taxon>unclassified sequences</taxon>
        <taxon>metagenomes</taxon>
        <taxon>ecological metagenomes</taxon>
    </lineage>
</organism>
<name>A0A0F9UN91_9ZZZZ</name>
<evidence type="ECO:0000313" key="1">
    <source>
        <dbReference type="EMBL" id="KKN62676.1"/>
    </source>
</evidence>